<gene>
    <name evidence="3" type="ORF">J2X16_001791</name>
</gene>
<dbReference type="InterPro" id="IPR032710">
    <property type="entry name" value="NTF2-like_dom_sf"/>
</dbReference>
<protein>
    <submittedName>
        <fullName evidence="3">Ketosteroid isomerase-like protein</fullName>
    </submittedName>
</protein>
<comment type="caution">
    <text evidence="3">The sequence shown here is derived from an EMBL/GenBank/DDBJ whole genome shotgun (WGS) entry which is preliminary data.</text>
</comment>
<dbReference type="PROSITE" id="PS51318">
    <property type="entry name" value="TAT"/>
    <property type="match status" value="1"/>
</dbReference>
<dbReference type="EMBL" id="JAVDXQ010000002">
    <property type="protein sequence ID" value="MDR7296452.1"/>
    <property type="molecule type" value="Genomic_DNA"/>
</dbReference>
<accession>A0ABU1Z752</accession>
<proteinExistence type="predicted"/>
<dbReference type="InterPro" id="IPR006311">
    <property type="entry name" value="TAT_signal"/>
</dbReference>
<organism evidence="3 4">
    <name type="scientific">Pelomonas aquatica</name>
    <dbReference type="NCBI Taxonomy" id="431058"/>
    <lineage>
        <taxon>Bacteria</taxon>
        <taxon>Pseudomonadati</taxon>
        <taxon>Pseudomonadota</taxon>
        <taxon>Betaproteobacteria</taxon>
        <taxon>Burkholderiales</taxon>
        <taxon>Sphaerotilaceae</taxon>
        <taxon>Roseateles</taxon>
    </lineage>
</organism>
<dbReference type="InterPro" id="IPR027843">
    <property type="entry name" value="DUF4440"/>
</dbReference>
<dbReference type="SUPFAM" id="SSF54427">
    <property type="entry name" value="NTF2-like"/>
    <property type="match status" value="1"/>
</dbReference>
<dbReference type="Pfam" id="PF14534">
    <property type="entry name" value="DUF4440"/>
    <property type="match status" value="1"/>
</dbReference>
<reference evidence="3 4" key="1">
    <citation type="submission" date="2023-07" db="EMBL/GenBank/DDBJ databases">
        <title>Sorghum-associated microbial communities from plants grown in Nebraska, USA.</title>
        <authorList>
            <person name="Schachtman D."/>
        </authorList>
    </citation>
    <scope>NUCLEOTIDE SEQUENCE [LARGE SCALE GENOMIC DNA]</scope>
    <source>
        <strain evidence="3 4">BE310</strain>
    </source>
</reference>
<feature type="domain" description="DUF4440" evidence="2">
    <location>
        <begin position="41"/>
        <end position="143"/>
    </location>
</feature>
<dbReference type="RefSeq" id="WP_310343812.1">
    <property type="nucleotide sequence ID" value="NZ_JAVDXQ010000002.1"/>
</dbReference>
<keyword evidence="1" id="KW-0732">Signal</keyword>
<evidence type="ECO:0000256" key="1">
    <source>
        <dbReference type="SAM" id="SignalP"/>
    </source>
</evidence>
<evidence type="ECO:0000313" key="4">
    <source>
        <dbReference type="Proteomes" id="UP001180536"/>
    </source>
</evidence>
<evidence type="ECO:0000259" key="2">
    <source>
        <dbReference type="Pfam" id="PF14534"/>
    </source>
</evidence>
<evidence type="ECO:0000313" key="3">
    <source>
        <dbReference type="EMBL" id="MDR7296452.1"/>
    </source>
</evidence>
<name>A0ABU1Z752_9BURK</name>
<dbReference type="Gene3D" id="3.10.450.50">
    <property type="match status" value="1"/>
</dbReference>
<feature type="signal peptide" evidence="1">
    <location>
        <begin position="1"/>
        <end position="25"/>
    </location>
</feature>
<sequence length="153" mass="16259">MTTRRHALLAAATLPAAAGSATAQAGWPGADEIARRVEEARAAETAFAAAFASRDVAGFRRLLAPDTIWMGKAPLHGPDAVMAAWNGLLTAPKPPFSWSPDLVLVLPSGDLARTTGPVLDLEGKVTARFQSIWRRKPAGGWEIVFDFGTEVCH</sequence>
<dbReference type="Proteomes" id="UP001180536">
    <property type="component" value="Unassembled WGS sequence"/>
</dbReference>
<feature type="chain" id="PRO_5045528491" evidence="1">
    <location>
        <begin position="26"/>
        <end position="153"/>
    </location>
</feature>
<keyword evidence="4" id="KW-1185">Reference proteome</keyword>